<evidence type="ECO:0000313" key="1">
    <source>
        <dbReference type="EMBL" id="SCZ86708.1"/>
    </source>
</evidence>
<dbReference type="AlphaFoldDB" id="A0A1G5SHV8"/>
<sequence>MPLAKAIKLFGPDDKFNAKQAQRPIKKAWSSPSKPYALKLIRRKVQASLRLTNVTTLPEGTRNLP</sequence>
<proteinExistence type="predicted"/>
<evidence type="ECO:0000313" key="2">
    <source>
        <dbReference type="Proteomes" id="UP000198729"/>
    </source>
</evidence>
<keyword evidence="2" id="KW-1185">Reference proteome</keyword>
<dbReference type="STRING" id="51642.NSMM_680005"/>
<dbReference type="Proteomes" id="UP000198729">
    <property type="component" value="Unassembled WGS sequence"/>
</dbReference>
<protein>
    <submittedName>
        <fullName evidence="1">Uncharacterized protein</fullName>
    </submittedName>
</protein>
<gene>
    <name evidence="1" type="ORF">NSMM_680005</name>
</gene>
<accession>A0A1G5SHV8</accession>
<dbReference type="EMBL" id="FMWO01000078">
    <property type="protein sequence ID" value="SCZ86708.1"/>
    <property type="molecule type" value="Genomic_DNA"/>
</dbReference>
<organism evidence="1 2">
    <name type="scientific">Nitrosomonas mobilis</name>
    <dbReference type="NCBI Taxonomy" id="51642"/>
    <lineage>
        <taxon>Bacteria</taxon>
        <taxon>Pseudomonadati</taxon>
        <taxon>Pseudomonadota</taxon>
        <taxon>Betaproteobacteria</taxon>
        <taxon>Nitrosomonadales</taxon>
        <taxon>Nitrosomonadaceae</taxon>
        <taxon>Nitrosomonas</taxon>
    </lineage>
</organism>
<name>A0A1G5SHV8_9PROT</name>
<reference evidence="1 2" key="1">
    <citation type="submission" date="2016-10" db="EMBL/GenBank/DDBJ databases">
        <authorList>
            <person name="de Groot N.N."/>
        </authorList>
    </citation>
    <scope>NUCLEOTIDE SEQUENCE [LARGE SCALE GENOMIC DNA]</scope>
    <source>
        <strain evidence="1">1</strain>
    </source>
</reference>